<gene>
    <name evidence="1" type="ORF">HPB50_002760</name>
</gene>
<accession>A0ACB7S311</accession>
<organism evidence="1 2">
    <name type="scientific">Hyalomma asiaticum</name>
    <name type="common">Tick</name>
    <dbReference type="NCBI Taxonomy" id="266040"/>
    <lineage>
        <taxon>Eukaryota</taxon>
        <taxon>Metazoa</taxon>
        <taxon>Ecdysozoa</taxon>
        <taxon>Arthropoda</taxon>
        <taxon>Chelicerata</taxon>
        <taxon>Arachnida</taxon>
        <taxon>Acari</taxon>
        <taxon>Parasitiformes</taxon>
        <taxon>Ixodida</taxon>
        <taxon>Ixodoidea</taxon>
        <taxon>Ixodidae</taxon>
        <taxon>Hyalomminae</taxon>
        <taxon>Hyalomma</taxon>
    </lineage>
</organism>
<dbReference type="EMBL" id="CM023485">
    <property type="protein sequence ID" value="KAH6929552.1"/>
    <property type="molecule type" value="Genomic_DNA"/>
</dbReference>
<sequence>MVLNLYMRTGRESDPSRSSSTRSKRKRMRRASTSSLRTFLLTQDVALADIDSARKLLTGDSEVGDVQEGSRRQRRGPHRDPCLRDSSVPPRHAPRCTRQPAANSFKNSTLPAVQGDDSTSSERDRQVELHLSTTAVAYKPDEDPREKPRRAQNGRRLERLAWRKNGIGTALLQPFTRCLRD</sequence>
<reference evidence="1" key="1">
    <citation type="submission" date="2020-05" db="EMBL/GenBank/DDBJ databases">
        <title>Large-scale comparative analyses of tick genomes elucidate their genetic diversity and vector capacities.</title>
        <authorList>
            <person name="Jia N."/>
            <person name="Wang J."/>
            <person name="Shi W."/>
            <person name="Du L."/>
            <person name="Sun Y."/>
            <person name="Zhan W."/>
            <person name="Jiang J."/>
            <person name="Wang Q."/>
            <person name="Zhang B."/>
            <person name="Ji P."/>
            <person name="Sakyi L.B."/>
            <person name="Cui X."/>
            <person name="Yuan T."/>
            <person name="Jiang B."/>
            <person name="Yang W."/>
            <person name="Lam T.T.-Y."/>
            <person name="Chang Q."/>
            <person name="Ding S."/>
            <person name="Wang X."/>
            <person name="Zhu J."/>
            <person name="Ruan X."/>
            <person name="Zhao L."/>
            <person name="Wei J."/>
            <person name="Que T."/>
            <person name="Du C."/>
            <person name="Cheng J."/>
            <person name="Dai P."/>
            <person name="Han X."/>
            <person name="Huang E."/>
            <person name="Gao Y."/>
            <person name="Liu J."/>
            <person name="Shao H."/>
            <person name="Ye R."/>
            <person name="Li L."/>
            <person name="Wei W."/>
            <person name="Wang X."/>
            <person name="Wang C."/>
            <person name="Yang T."/>
            <person name="Huo Q."/>
            <person name="Li W."/>
            <person name="Guo W."/>
            <person name="Chen H."/>
            <person name="Zhou L."/>
            <person name="Ni X."/>
            <person name="Tian J."/>
            <person name="Zhou Y."/>
            <person name="Sheng Y."/>
            <person name="Liu T."/>
            <person name="Pan Y."/>
            <person name="Xia L."/>
            <person name="Li J."/>
            <person name="Zhao F."/>
            <person name="Cao W."/>
        </authorList>
    </citation>
    <scope>NUCLEOTIDE SEQUENCE</scope>
    <source>
        <strain evidence="1">Hyas-2018</strain>
    </source>
</reference>
<protein>
    <submittedName>
        <fullName evidence="1">Uncharacterized protein</fullName>
    </submittedName>
</protein>
<comment type="caution">
    <text evidence="1">The sequence shown here is derived from an EMBL/GenBank/DDBJ whole genome shotgun (WGS) entry which is preliminary data.</text>
</comment>
<evidence type="ECO:0000313" key="1">
    <source>
        <dbReference type="EMBL" id="KAH6929552.1"/>
    </source>
</evidence>
<name>A0ACB7S311_HYAAI</name>
<evidence type="ECO:0000313" key="2">
    <source>
        <dbReference type="Proteomes" id="UP000821845"/>
    </source>
</evidence>
<keyword evidence="2" id="KW-1185">Reference proteome</keyword>
<dbReference type="Proteomes" id="UP000821845">
    <property type="component" value="Chromosome 5"/>
</dbReference>
<proteinExistence type="predicted"/>